<proteinExistence type="predicted"/>
<dbReference type="EMBL" id="JAHESE010000005">
    <property type="protein sequence ID" value="MBT1708224.1"/>
    <property type="molecule type" value="Genomic_DNA"/>
</dbReference>
<feature type="domain" description="HTH cro/C1-type" evidence="1">
    <location>
        <begin position="18"/>
        <end position="73"/>
    </location>
</feature>
<name>A0AAP2GPH8_9BACT</name>
<reference evidence="2 3" key="1">
    <citation type="submission" date="2021-05" db="EMBL/GenBank/DDBJ databases">
        <title>A Polyphasic approach of four new species of the genus Ohtaekwangia: Ohtaekwangia histidinii sp. nov., Ohtaekwangia cretensis sp. nov., Ohtaekwangia indiensis sp. nov., Ohtaekwangia reichenbachii sp. nov. from diverse environment.</title>
        <authorList>
            <person name="Octaviana S."/>
        </authorList>
    </citation>
    <scope>NUCLEOTIDE SEQUENCE [LARGE SCALE GENOMIC DNA]</scope>
    <source>
        <strain evidence="2 3">PWU5</strain>
    </source>
</reference>
<dbReference type="Pfam" id="PF01381">
    <property type="entry name" value="HTH_3"/>
    <property type="match status" value="1"/>
</dbReference>
<protein>
    <submittedName>
        <fullName evidence="2">Helix-turn-helix domain-containing protein</fullName>
    </submittedName>
</protein>
<dbReference type="SMART" id="SM00530">
    <property type="entry name" value="HTH_XRE"/>
    <property type="match status" value="1"/>
</dbReference>
<evidence type="ECO:0000313" key="2">
    <source>
        <dbReference type="EMBL" id="MBT1708224.1"/>
    </source>
</evidence>
<dbReference type="GO" id="GO:0003677">
    <property type="term" value="F:DNA binding"/>
    <property type="evidence" value="ECO:0007669"/>
    <property type="project" value="InterPro"/>
</dbReference>
<dbReference type="InterPro" id="IPR001387">
    <property type="entry name" value="Cro/C1-type_HTH"/>
</dbReference>
<dbReference type="CDD" id="cd00093">
    <property type="entry name" value="HTH_XRE"/>
    <property type="match status" value="1"/>
</dbReference>
<accession>A0AAP2GPH8</accession>
<keyword evidence="3" id="KW-1185">Reference proteome</keyword>
<sequence>MIKTDMRNKKKIHHGENLRHIRESFGLKQDALASKIGKGWSQKKISLLEKEEHIDDETLKELADALEIEVDNIKDYDHEKVKQYIQNNYNTNGFAGQDTTIETFNNHIPEKYEELISQYNENKKLYEDLLKTEREKITLMEKLLESYKK</sequence>
<evidence type="ECO:0000259" key="1">
    <source>
        <dbReference type="PROSITE" id="PS50943"/>
    </source>
</evidence>
<dbReference type="InterPro" id="IPR010982">
    <property type="entry name" value="Lambda_DNA-bd_dom_sf"/>
</dbReference>
<dbReference type="AlphaFoldDB" id="A0AAP2GPH8"/>
<dbReference type="Gene3D" id="1.10.260.40">
    <property type="entry name" value="lambda repressor-like DNA-binding domains"/>
    <property type="match status" value="1"/>
</dbReference>
<gene>
    <name evidence="2" type="ORF">KK062_08315</name>
</gene>
<comment type="caution">
    <text evidence="2">The sequence shown here is derived from an EMBL/GenBank/DDBJ whole genome shotgun (WGS) entry which is preliminary data.</text>
</comment>
<dbReference type="Proteomes" id="UP001319080">
    <property type="component" value="Unassembled WGS sequence"/>
</dbReference>
<organism evidence="2 3">
    <name type="scientific">Dawidia cretensis</name>
    <dbReference type="NCBI Taxonomy" id="2782350"/>
    <lineage>
        <taxon>Bacteria</taxon>
        <taxon>Pseudomonadati</taxon>
        <taxon>Bacteroidota</taxon>
        <taxon>Cytophagia</taxon>
        <taxon>Cytophagales</taxon>
        <taxon>Chryseotaleaceae</taxon>
        <taxon>Dawidia</taxon>
    </lineage>
</organism>
<evidence type="ECO:0000313" key="3">
    <source>
        <dbReference type="Proteomes" id="UP001319080"/>
    </source>
</evidence>
<dbReference type="SUPFAM" id="SSF47413">
    <property type="entry name" value="lambda repressor-like DNA-binding domains"/>
    <property type="match status" value="1"/>
</dbReference>
<dbReference type="RefSeq" id="WP_254083814.1">
    <property type="nucleotide sequence ID" value="NZ_JAHESE010000005.1"/>
</dbReference>
<dbReference type="PROSITE" id="PS50943">
    <property type="entry name" value="HTH_CROC1"/>
    <property type="match status" value="1"/>
</dbReference>